<dbReference type="Gene3D" id="2.170.300.10">
    <property type="entry name" value="Tie2 ligand-binding domain superfamily"/>
    <property type="match status" value="1"/>
</dbReference>
<name>A0A8B8BMN5_CRAVI</name>
<dbReference type="RefSeq" id="XP_022304597.1">
    <property type="nucleotide sequence ID" value="XM_022448889.1"/>
</dbReference>
<keyword evidence="2" id="KW-1185">Reference proteome</keyword>
<dbReference type="AlphaFoldDB" id="A0A8B8BMN5"/>
<keyword evidence="1" id="KW-0732">Signal</keyword>
<evidence type="ECO:0000313" key="3">
    <source>
        <dbReference type="RefSeq" id="XP_022304592.1"/>
    </source>
</evidence>
<dbReference type="Pfam" id="PF22633">
    <property type="entry name" value="F5_F8_type_C_2"/>
    <property type="match status" value="1"/>
</dbReference>
<evidence type="ECO:0000313" key="10">
    <source>
        <dbReference type="RefSeq" id="XP_022304599.1"/>
    </source>
</evidence>
<evidence type="ECO:0000256" key="1">
    <source>
        <dbReference type="SAM" id="SignalP"/>
    </source>
</evidence>
<dbReference type="KEGG" id="cvn:111111750"/>
<dbReference type="InterPro" id="IPR008979">
    <property type="entry name" value="Galactose-bd-like_sf"/>
</dbReference>
<reference evidence="3 4" key="1">
    <citation type="submission" date="2025-04" db="UniProtKB">
        <authorList>
            <consortium name="RefSeq"/>
        </authorList>
    </citation>
    <scope>IDENTIFICATION</scope>
    <source>
        <tissue evidence="3 4">Whole sample</tissue>
    </source>
</reference>
<dbReference type="SUPFAM" id="SSF49785">
    <property type="entry name" value="Galactose-binding domain-like"/>
    <property type="match status" value="1"/>
</dbReference>
<dbReference type="SUPFAM" id="SSF57184">
    <property type="entry name" value="Growth factor receptor domain"/>
    <property type="match status" value="1"/>
</dbReference>
<gene>
    <name evidence="3 4 5 6 7 8 9 10" type="primary">LOC111111750</name>
</gene>
<dbReference type="RefSeq" id="XP_022304599.1">
    <property type="nucleotide sequence ID" value="XM_022448891.1"/>
</dbReference>
<dbReference type="RefSeq" id="XP_022304598.1">
    <property type="nucleotide sequence ID" value="XM_022448890.1"/>
</dbReference>
<evidence type="ECO:0000313" key="5">
    <source>
        <dbReference type="RefSeq" id="XP_022304594.1"/>
    </source>
</evidence>
<dbReference type="InterPro" id="IPR051941">
    <property type="entry name" value="BG_Antigen-Binding_Lectin"/>
</dbReference>
<dbReference type="RefSeq" id="XP_022304595.1">
    <property type="nucleotide sequence ID" value="XM_022448887.1"/>
</dbReference>
<dbReference type="RefSeq" id="XP_022304594.1">
    <property type="nucleotide sequence ID" value="XM_022448886.1"/>
</dbReference>
<dbReference type="RefSeq" id="XP_022304596.1">
    <property type="nucleotide sequence ID" value="XM_022448888.1"/>
</dbReference>
<dbReference type="RefSeq" id="XP_022304592.1">
    <property type="nucleotide sequence ID" value="XM_022448884.1"/>
</dbReference>
<dbReference type="Gene3D" id="2.60.120.260">
    <property type="entry name" value="Galactose-binding domain-like"/>
    <property type="match status" value="1"/>
</dbReference>
<dbReference type="Proteomes" id="UP000694844">
    <property type="component" value="Chromosome 9"/>
</dbReference>
<evidence type="ECO:0000313" key="8">
    <source>
        <dbReference type="RefSeq" id="XP_022304597.1"/>
    </source>
</evidence>
<protein>
    <submittedName>
        <fullName evidence="3 4">Uncharacterized protein LOC111111750</fullName>
    </submittedName>
</protein>
<organism evidence="2 6">
    <name type="scientific">Crassostrea virginica</name>
    <name type="common">Eastern oyster</name>
    <dbReference type="NCBI Taxonomy" id="6565"/>
    <lineage>
        <taxon>Eukaryota</taxon>
        <taxon>Metazoa</taxon>
        <taxon>Spiralia</taxon>
        <taxon>Lophotrochozoa</taxon>
        <taxon>Mollusca</taxon>
        <taxon>Bivalvia</taxon>
        <taxon>Autobranchia</taxon>
        <taxon>Pteriomorphia</taxon>
        <taxon>Ostreida</taxon>
        <taxon>Ostreoidea</taxon>
        <taxon>Ostreidae</taxon>
        <taxon>Crassostrea</taxon>
    </lineage>
</organism>
<sequence length="244" mass="27244">MVVLLCCGSTVLLFLSVQAYENLALQQPAWQSSTLWYGAGADRAVDGLYTDLEWEGGQCAASDWGQATTEWRVDLGRVKKIHHVFIQHVTDIQPKYFLGFSVHISNSTNKEDGVLCFRDTNYTISTKPFPVNITCPYHGRYVIYYTNRTHPPYPEGYSDEAWIGLCEVEVYDCPAPGYYGENCSLECPQNCQDGYCDSEEGTCLACKPGFIGPKCDLECPDGLFGKNCVKNAVRPVEIPECVIK</sequence>
<accession>A0A8B8BMN5</accession>
<dbReference type="GeneID" id="111111750"/>
<dbReference type="OrthoDB" id="6141792at2759"/>
<dbReference type="PANTHER" id="PTHR45713:SF6">
    <property type="entry name" value="F5_8 TYPE C DOMAIN-CONTAINING PROTEIN"/>
    <property type="match status" value="1"/>
</dbReference>
<evidence type="ECO:0000313" key="7">
    <source>
        <dbReference type="RefSeq" id="XP_022304596.1"/>
    </source>
</evidence>
<dbReference type="RefSeq" id="XP_022304593.1">
    <property type="nucleotide sequence ID" value="XM_022448885.1"/>
</dbReference>
<evidence type="ECO:0000313" key="9">
    <source>
        <dbReference type="RefSeq" id="XP_022304598.1"/>
    </source>
</evidence>
<dbReference type="PANTHER" id="PTHR45713">
    <property type="entry name" value="FTP DOMAIN-CONTAINING PROTEIN"/>
    <property type="match status" value="1"/>
</dbReference>
<evidence type="ECO:0000313" key="2">
    <source>
        <dbReference type="Proteomes" id="UP000694844"/>
    </source>
</evidence>
<evidence type="ECO:0000313" key="6">
    <source>
        <dbReference type="RefSeq" id="XP_022304595.1"/>
    </source>
</evidence>
<dbReference type="InterPro" id="IPR002049">
    <property type="entry name" value="LE_dom"/>
</dbReference>
<evidence type="ECO:0000313" key="4">
    <source>
        <dbReference type="RefSeq" id="XP_022304593.1"/>
    </source>
</evidence>
<feature type="chain" id="PRO_5044666043" evidence="1">
    <location>
        <begin position="20"/>
        <end position="244"/>
    </location>
</feature>
<proteinExistence type="predicted"/>
<dbReference type="CDD" id="cd00055">
    <property type="entry name" value="EGF_Lam"/>
    <property type="match status" value="1"/>
</dbReference>
<dbReference type="InterPro" id="IPR009030">
    <property type="entry name" value="Growth_fac_rcpt_cys_sf"/>
</dbReference>
<feature type="signal peptide" evidence="1">
    <location>
        <begin position="1"/>
        <end position="19"/>
    </location>
</feature>